<dbReference type="PANTHER" id="PTHR30385">
    <property type="entry name" value="SIGMA FACTOR F FLAGELLAR"/>
    <property type="match status" value="1"/>
</dbReference>
<feature type="domain" description="RNA polymerase sigma-70 region 2" evidence="5">
    <location>
        <begin position="54"/>
        <end position="123"/>
    </location>
</feature>
<dbReference type="Pfam" id="PF04542">
    <property type="entry name" value="Sigma70_r2"/>
    <property type="match status" value="1"/>
</dbReference>
<evidence type="ECO:0000259" key="5">
    <source>
        <dbReference type="Pfam" id="PF04542"/>
    </source>
</evidence>
<dbReference type="Gene3D" id="1.20.140.160">
    <property type="match status" value="1"/>
</dbReference>
<dbReference type="STRING" id="39490.ERS852448_00048"/>
<keyword evidence="4" id="KW-0804">Transcription</keyword>
<evidence type="ECO:0000313" key="7">
    <source>
        <dbReference type="Proteomes" id="UP000095492"/>
    </source>
</evidence>
<name>A0A173QWW3_EUBRA</name>
<keyword evidence="2" id="KW-0731">Sigma factor</keyword>
<dbReference type="AlphaFoldDB" id="A0A173QWW3"/>
<dbReference type="InterPro" id="IPR014284">
    <property type="entry name" value="RNA_pol_sigma-70_dom"/>
</dbReference>
<dbReference type="InterPro" id="IPR013325">
    <property type="entry name" value="RNA_pol_sigma_r2"/>
</dbReference>
<keyword evidence="3" id="KW-0238">DNA-binding</keyword>
<gene>
    <name evidence="6" type="primary">rpoD</name>
    <name evidence="6" type="ORF">ERS852448_00048</name>
</gene>
<dbReference type="Gene3D" id="1.20.120.1810">
    <property type="match status" value="1"/>
</dbReference>
<evidence type="ECO:0000256" key="2">
    <source>
        <dbReference type="ARBA" id="ARBA00023082"/>
    </source>
</evidence>
<protein>
    <submittedName>
        <fullName evidence="6">RNA polymerase sigma factor rpoD</fullName>
    </submittedName>
</protein>
<sequence>MAGNKKVNSIFQHKREIRDYALWALQVPDIGPKEDTYLLVSEAQAGNVDARNILYLAYMKYVFYIVSHYYSFKDYMEGEIEDCVQEGMLGLYEAIMRFDITKNASFTTYLTIWVRKYVSRYLSEDGTIKRSSRIVKKTQQLQSACMDYELLHGRRPTIAELAEIIGESENVTRNLLEALQRARIKSLDHPRNDDEKWTEQLKYDYDLESEVCQEVMNREFENMVIEVLQNETDRQIIDYVFEYADNDMTRSEIAESVGVSKQYICKRIIAIKELLRKKHII</sequence>
<evidence type="ECO:0000256" key="3">
    <source>
        <dbReference type="ARBA" id="ARBA00023125"/>
    </source>
</evidence>
<organism evidence="6 7">
    <name type="scientific">Eubacterium ramulus</name>
    <dbReference type="NCBI Taxonomy" id="39490"/>
    <lineage>
        <taxon>Bacteria</taxon>
        <taxon>Bacillati</taxon>
        <taxon>Bacillota</taxon>
        <taxon>Clostridia</taxon>
        <taxon>Eubacteriales</taxon>
        <taxon>Eubacteriaceae</taxon>
        <taxon>Eubacterium</taxon>
    </lineage>
</organism>
<dbReference type="EMBL" id="CYYA01000001">
    <property type="protein sequence ID" value="CUM69809.1"/>
    <property type="molecule type" value="Genomic_DNA"/>
</dbReference>
<dbReference type="NCBIfam" id="TIGR02937">
    <property type="entry name" value="sigma70-ECF"/>
    <property type="match status" value="1"/>
</dbReference>
<dbReference type="SUPFAM" id="SSF88659">
    <property type="entry name" value="Sigma3 and sigma4 domains of RNA polymerase sigma factors"/>
    <property type="match status" value="2"/>
</dbReference>
<dbReference type="GO" id="GO:0003677">
    <property type="term" value="F:DNA binding"/>
    <property type="evidence" value="ECO:0007669"/>
    <property type="project" value="UniProtKB-KW"/>
</dbReference>
<dbReference type="OrthoDB" id="9799825at2"/>
<reference evidence="6 7" key="1">
    <citation type="submission" date="2015-09" db="EMBL/GenBank/DDBJ databases">
        <authorList>
            <consortium name="Pathogen Informatics"/>
        </authorList>
    </citation>
    <scope>NUCLEOTIDE SEQUENCE [LARGE SCALE GENOMIC DNA]</scope>
    <source>
        <strain evidence="6 7">2789STDY5608891</strain>
    </source>
</reference>
<accession>A0A173QWW3</accession>
<dbReference type="GeneID" id="97390599"/>
<evidence type="ECO:0000256" key="4">
    <source>
        <dbReference type="ARBA" id="ARBA00023163"/>
    </source>
</evidence>
<dbReference type="InterPro" id="IPR013324">
    <property type="entry name" value="RNA_pol_sigma_r3/r4-like"/>
</dbReference>
<evidence type="ECO:0000313" key="6">
    <source>
        <dbReference type="EMBL" id="CUM69809.1"/>
    </source>
</evidence>
<dbReference type="GO" id="GO:0016987">
    <property type="term" value="F:sigma factor activity"/>
    <property type="evidence" value="ECO:0007669"/>
    <property type="project" value="UniProtKB-KW"/>
</dbReference>
<dbReference type="Proteomes" id="UP000095492">
    <property type="component" value="Unassembled WGS sequence"/>
</dbReference>
<dbReference type="PRINTS" id="PR00046">
    <property type="entry name" value="SIGMA70FCT"/>
</dbReference>
<dbReference type="RefSeq" id="WP_055288798.1">
    <property type="nucleotide sequence ID" value="NZ_CP173382.1"/>
</dbReference>
<proteinExistence type="predicted"/>
<dbReference type="SUPFAM" id="SSF88946">
    <property type="entry name" value="Sigma2 domain of RNA polymerase sigma factors"/>
    <property type="match status" value="1"/>
</dbReference>
<evidence type="ECO:0000256" key="1">
    <source>
        <dbReference type="ARBA" id="ARBA00023015"/>
    </source>
</evidence>
<dbReference type="GO" id="GO:0006352">
    <property type="term" value="P:DNA-templated transcription initiation"/>
    <property type="evidence" value="ECO:0007669"/>
    <property type="project" value="InterPro"/>
</dbReference>
<dbReference type="PANTHER" id="PTHR30385:SF1">
    <property type="entry name" value="RNA POLYMERASE SIGMA-H FACTOR"/>
    <property type="match status" value="1"/>
</dbReference>
<dbReference type="InterPro" id="IPR000943">
    <property type="entry name" value="RNA_pol_sigma70"/>
</dbReference>
<keyword evidence="1" id="KW-0805">Transcription regulation</keyword>
<dbReference type="InterPro" id="IPR007627">
    <property type="entry name" value="RNA_pol_sigma70_r2"/>
</dbReference>